<dbReference type="InterPro" id="IPR018850">
    <property type="entry name" value="Mt_escape_2_C"/>
</dbReference>
<gene>
    <name evidence="20" type="ORF">C8Q69DRAFT_418504</name>
</gene>
<sequence>MMASTLLWAARGVHRVPVHQRVPCISQTLSCRARFAQLRPATARYASSGAPRSIEAGHIKLEPNEGLLFINNVFPPKLQWLLRVPVIGEASRYEEVMKRVDKPHLAASEILRIVRRALPKEPQIEVTGIIPRFSEGGVFVKYARTAGLDDVQIENAVNEHLAQNPIKPWFNPFQTVEAARVLGKPWIEDLFRFPSPRIKVEFLPPQPGDSPAELTQEDLYSVFRRYGKLVDIAPGSGTPKNAFVEFSRRRHAILARNCAHGLVVTESQGGGKAGTLLRITYERKIKFSYIKDWILSHPRIVIPAIAAFVATMTVIIFDPIRTFFIKLKVKATSDVEQNSVWRWVRKQVSRANFIGFGRNKRDPDVLEVLWDDRKNDIAQLQSWLTENTGTFIVIQGPAGSGKRELVLDQALKDGRYRVVIDCKPIQEARGDAATIATAAAQVGYRPMFSWMNSFSSFIDLAAQGMIGTKAGFSETLDAQLSKIWQNTGVALKQVTLESRRKDDKDAQMSDEEYLDAHPEKRPVVVIDNFLHKAGDTDVVYDKISEWAAALTSANIAHVIFLTSDVSYSKPLNKALPNQIFRTISMGDCSLEVGKKFVLDYLGREDDSWKDGELNKRFPFGTEELDHCIETLGGRLTDLEFLAHRMKAGESPQHAVNRIIEQSASEILKIYILDTDPSKQHWTREQAWHLIKALANSKNGVMSYNDILLSDLFKDNGETTVAALHQAELLTIVSENGRPQAIKPGKPVYHAAFRRLTEDKTLRSRMDLATLAQLISNENKSVAKYEDELQRLATLPKQPSALTPRVQWLLNKLYSSQTKVEKFEKESAFLKAILQSDGRPGPLQVPRDAAPQLMWQTVVAVLIFSCLATRLITGFQSHPRAVTDEEPRPVRKAPYWIPWLGHGVPFALGQQSFIGRVKDWICEPVFSLHLAGKTHNMIMAPSIAKSALAHRALSADSVYDRVMHKVFGDPGPIRKMDAQQTKAFDEATSLFMREPHVTETTATMVRLLETEIPNLVSFSHSMVDQSIWERASQTTLLEDRDKPTCEVDLFKLVRHFVGYITSTVFMGKAFVDFHPALLEDLFTFDKYFNLLLIGIPRFVPLPGISAAYAARHRLLRIMTVFHASFASFDEGRDPGFDFRDLDDVSEPMKARMRCWRKAGFAPAASAPGDLMIFWAMNTNSPTIVFWNIMHILADPELLAAIRREIAPYAKAYRPGFEDTGLPFTEPPRLSLDLNGLVTSCPLLKATYFETLRMDTAPFSYREAKTGLTLTESPEDATTDGVPEPRTYSFYKGDYLAIPHGAQARDPRSFPEPDKFDPYRFIRTDASTGKKTADLDTGHLRPFGGGSTMCKGRFFAERQVLAFVASIISMWDVELVEGRSFWENNNVQRHPHTSGAYVPRGGVKARLRQRV</sequence>
<dbReference type="PANTHER" id="PTHR32198:SF2">
    <property type="entry name" value="MITOCHONDRIAL ESCAPE PROTEIN 2"/>
    <property type="match status" value="1"/>
</dbReference>
<dbReference type="InterPro" id="IPR012677">
    <property type="entry name" value="Nucleotide-bd_a/b_plait_sf"/>
</dbReference>
<evidence type="ECO:0000256" key="18">
    <source>
        <dbReference type="SAM" id="Coils"/>
    </source>
</evidence>
<dbReference type="GeneID" id="39597643"/>
<comment type="function">
    <text evidence="15">Plays a role in maintaining the mitochondrial genome and in controlling the mtDNA escape. Involved in the regulation of mtDNA nucleotide structure and number. May have a dispensable role in early maturation of pre-rRNA.</text>
</comment>
<evidence type="ECO:0000256" key="12">
    <source>
        <dbReference type="ARBA" id="ARBA00023004"/>
    </source>
</evidence>
<comment type="cofactor">
    <cofactor evidence="1 16">
        <name>heme</name>
        <dbReference type="ChEBI" id="CHEBI:30413"/>
    </cofactor>
</comment>
<dbReference type="CDD" id="cd12433">
    <property type="entry name" value="RRM_Yme2p_like"/>
    <property type="match status" value="1"/>
</dbReference>
<dbReference type="CDD" id="cd11040">
    <property type="entry name" value="CYP7_CYP8-like"/>
    <property type="match status" value="1"/>
</dbReference>
<evidence type="ECO:0000256" key="10">
    <source>
        <dbReference type="ARBA" id="ARBA00022989"/>
    </source>
</evidence>
<dbReference type="InterPro" id="IPR000504">
    <property type="entry name" value="RRM_dom"/>
</dbReference>
<dbReference type="Gene3D" id="1.10.630.10">
    <property type="entry name" value="Cytochrome P450"/>
    <property type="match status" value="1"/>
</dbReference>
<keyword evidence="10" id="KW-1133">Transmembrane helix</keyword>
<dbReference type="PRINTS" id="PR00465">
    <property type="entry name" value="EP450IV"/>
</dbReference>
<dbReference type="Pfam" id="PF00067">
    <property type="entry name" value="p450"/>
    <property type="match status" value="1"/>
</dbReference>
<keyword evidence="16" id="KW-0349">Heme</keyword>
<accession>A0A443HTC3</accession>
<dbReference type="GO" id="GO:0020037">
    <property type="term" value="F:heme binding"/>
    <property type="evidence" value="ECO:0007669"/>
    <property type="project" value="InterPro"/>
</dbReference>
<keyword evidence="17" id="KW-0694">RNA-binding</keyword>
<dbReference type="STRING" id="264951.A0A443HTC3"/>
<evidence type="ECO:0000256" key="1">
    <source>
        <dbReference type="ARBA" id="ARBA00001971"/>
    </source>
</evidence>
<feature type="binding site" description="axial binding residue" evidence="16">
    <location>
        <position position="1348"/>
    </location>
    <ligand>
        <name>heme</name>
        <dbReference type="ChEBI" id="CHEBI:30413"/>
    </ligand>
    <ligandPart>
        <name>Fe</name>
        <dbReference type="ChEBI" id="CHEBI:18248"/>
    </ligandPart>
</feature>
<organism evidence="20 21">
    <name type="scientific">Byssochlamys spectabilis</name>
    <name type="common">Paecilomyces variotii</name>
    <dbReference type="NCBI Taxonomy" id="264951"/>
    <lineage>
        <taxon>Eukaryota</taxon>
        <taxon>Fungi</taxon>
        <taxon>Dikarya</taxon>
        <taxon>Ascomycota</taxon>
        <taxon>Pezizomycotina</taxon>
        <taxon>Eurotiomycetes</taxon>
        <taxon>Eurotiomycetidae</taxon>
        <taxon>Eurotiales</taxon>
        <taxon>Thermoascaceae</taxon>
        <taxon>Paecilomyces</taxon>
    </lineage>
</organism>
<dbReference type="Pfam" id="PF10443">
    <property type="entry name" value="RNA12"/>
    <property type="match status" value="1"/>
</dbReference>
<dbReference type="GO" id="GO:0016705">
    <property type="term" value="F:oxidoreductase activity, acting on paired donors, with incorporation or reduction of molecular oxygen"/>
    <property type="evidence" value="ECO:0007669"/>
    <property type="project" value="InterPro"/>
</dbReference>
<dbReference type="RefSeq" id="XP_028484708.1">
    <property type="nucleotide sequence ID" value="XM_028628366.1"/>
</dbReference>
<dbReference type="SUPFAM" id="SSF52540">
    <property type="entry name" value="P-loop containing nucleoside triphosphate hydrolases"/>
    <property type="match status" value="1"/>
</dbReference>
<evidence type="ECO:0000256" key="8">
    <source>
        <dbReference type="ARBA" id="ARBA00022792"/>
    </source>
</evidence>
<dbReference type="GO" id="GO:0003723">
    <property type="term" value="F:RNA binding"/>
    <property type="evidence" value="ECO:0007669"/>
    <property type="project" value="UniProtKB-UniRule"/>
</dbReference>
<comment type="caution">
    <text evidence="20">The sequence shown here is derived from an EMBL/GenBank/DDBJ whole genome shotgun (WGS) entry which is preliminary data.</text>
</comment>
<dbReference type="SUPFAM" id="SSF54928">
    <property type="entry name" value="RNA-binding domain, RBD"/>
    <property type="match status" value="1"/>
</dbReference>
<evidence type="ECO:0000256" key="6">
    <source>
        <dbReference type="ARBA" id="ARBA00022692"/>
    </source>
</evidence>
<evidence type="ECO:0000313" key="20">
    <source>
        <dbReference type="EMBL" id="RWQ95063.1"/>
    </source>
</evidence>
<keyword evidence="6" id="KW-0812">Transmembrane</keyword>
<keyword evidence="21" id="KW-1185">Reference proteome</keyword>
<keyword evidence="12 16" id="KW-0408">Iron</keyword>
<dbReference type="InterPro" id="IPR039627">
    <property type="entry name" value="Yme2_C"/>
</dbReference>
<evidence type="ECO:0000256" key="13">
    <source>
        <dbReference type="ARBA" id="ARBA00023128"/>
    </source>
</evidence>
<evidence type="ECO:0000256" key="2">
    <source>
        <dbReference type="ARBA" id="ARBA00004434"/>
    </source>
</evidence>
<dbReference type="Proteomes" id="UP000283841">
    <property type="component" value="Unassembled WGS sequence"/>
</dbReference>
<dbReference type="GO" id="GO:0005743">
    <property type="term" value="C:mitochondrial inner membrane"/>
    <property type="evidence" value="ECO:0007669"/>
    <property type="project" value="UniProtKB-SubCell"/>
</dbReference>
<dbReference type="PANTHER" id="PTHR32198">
    <property type="entry name" value="MITOCHONDRIAL ESCAPE PROTEIN 2"/>
    <property type="match status" value="1"/>
</dbReference>
<dbReference type="InterPro" id="IPR036396">
    <property type="entry name" value="Cyt_P450_sf"/>
</dbReference>
<evidence type="ECO:0000256" key="16">
    <source>
        <dbReference type="PIRSR" id="PIRSR602403-1"/>
    </source>
</evidence>
<proteinExistence type="inferred from homology"/>
<dbReference type="InterPro" id="IPR002403">
    <property type="entry name" value="Cyt_P450_E_grp-IV"/>
</dbReference>
<dbReference type="InterPro" id="IPR027417">
    <property type="entry name" value="P-loop_NTPase"/>
</dbReference>
<dbReference type="GO" id="GO:0004497">
    <property type="term" value="F:monooxygenase activity"/>
    <property type="evidence" value="ECO:0007669"/>
    <property type="project" value="InterPro"/>
</dbReference>
<dbReference type="GO" id="GO:0005506">
    <property type="term" value="F:iron ion binding"/>
    <property type="evidence" value="ECO:0007669"/>
    <property type="project" value="InterPro"/>
</dbReference>
<evidence type="ECO:0000256" key="7">
    <source>
        <dbReference type="ARBA" id="ARBA00022723"/>
    </source>
</evidence>
<keyword evidence="8" id="KW-0999">Mitochondrion inner membrane</keyword>
<evidence type="ECO:0000259" key="19">
    <source>
        <dbReference type="PROSITE" id="PS50102"/>
    </source>
</evidence>
<keyword evidence="18" id="KW-0175">Coiled coil</keyword>
<evidence type="ECO:0000256" key="17">
    <source>
        <dbReference type="PROSITE-ProRule" id="PRU00176"/>
    </source>
</evidence>
<dbReference type="Gene3D" id="3.30.70.330">
    <property type="match status" value="1"/>
</dbReference>
<dbReference type="InterPro" id="IPR035979">
    <property type="entry name" value="RBD_domain_sf"/>
</dbReference>
<evidence type="ECO:0000256" key="14">
    <source>
        <dbReference type="ARBA" id="ARBA00023136"/>
    </source>
</evidence>
<feature type="coiled-coil region" evidence="18">
    <location>
        <begin position="767"/>
        <end position="794"/>
    </location>
</feature>
<keyword evidence="13" id="KW-0496">Mitochondrion</keyword>
<dbReference type="EMBL" id="RCNU01000006">
    <property type="protein sequence ID" value="RWQ95063.1"/>
    <property type="molecule type" value="Genomic_DNA"/>
</dbReference>
<keyword evidence="9" id="KW-0809">Transit peptide</keyword>
<name>A0A443HTC3_BYSSP</name>
<dbReference type="InterPro" id="IPR001128">
    <property type="entry name" value="Cyt_P450"/>
</dbReference>
<evidence type="ECO:0000256" key="5">
    <source>
        <dbReference type="ARBA" id="ARBA00020222"/>
    </source>
</evidence>
<keyword evidence="14" id="KW-0472">Membrane</keyword>
<feature type="domain" description="RRM" evidence="19">
    <location>
        <begin position="196"/>
        <end position="284"/>
    </location>
</feature>
<evidence type="ECO:0000256" key="3">
    <source>
        <dbReference type="ARBA" id="ARBA00010320"/>
    </source>
</evidence>
<protein>
    <recommendedName>
        <fullName evidence="5">Mitochondrial escape protein 2</fullName>
    </recommendedName>
</protein>
<evidence type="ECO:0000256" key="11">
    <source>
        <dbReference type="ARBA" id="ARBA00023002"/>
    </source>
</evidence>
<dbReference type="SUPFAM" id="SSF48264">
    <property type="entry name" value="Cytochrome P450"/>
    <property type="match status" value="1"/>
</dbReference>
<evidence type="ECO:0000256" key="4">
    <source>
        <dbReference type="ARBA" id="ARBA00010617"/>
    </source>
</evidence>
<comment type="subcellular location">
    <subcellularLocation>
        <location evidence="2">Mitochondrion inner membrane</location>
        <topology evidence="2">Single-pass membrane protein</topology>
    </subcellularLocation>
</comment>
<dbReference type="VEuPathDB" id="FungiDB:C8Q69DRAFT_418504"/>
<evidence type="ECO:0000256" key="15">
    <source>
        <dbReference type="ARBA" id="ARBA00025276"/>
    </source>
</evidence>
<comment type="similarity">
    <text evidence="3">Belongs to the YME2 family.</text>
</comment>
<comment type="similarity">
    <text evidence="4">Belongs to the cytochrome P450 family.</text>
</comment>
<keyword evidence="7 16" id="KW-0479">Metal-binding</keyword>
<dbReference type="PROSITE" id="PS50102">
    <property type="entry name" value="RRM"/>
    <property type="match status" value="1"/>
</dbReference>
<reference evidence="20 21" key="1">
    <citation type="journal article" date="2018" name="Front. Microbiol.">
        <title>Genomic and genetic insights into a cosmopolitan fungus, Paecilomyces variotii (Eurotiales).</title>
        <authorList>
            <person name="Urquhart A.S."/>
            <person name="Mondo S.J."/>
            <person name="Makela M.R."/>
            <person name="Hane J.K."/>
            <person name="Wiebenga A."/>
            <person name="He G."/>
            <person name="Mihaltcheva S."/>
            <person name="Pangilinan J."/>
            <person name="Lipzen A."/>
            <person name="Barry K."/>
            <person name="de Vries R.P."/>
            <person name="Grigoriev I.V."/>
            <person name="Idnurm A."/>
        </authorList>
    </citation>
    <scope>NUCLEOTIDE SEQUENCE [LARGE SCALE GENOMIC DNA]</scope>
    <source>
        <strain evidence="20 21">CBS 101075</strain>
    </source>
</reference>
<keyword evidence="11" id="KW-0560">Oxidoreductase</keyword>
<dbReference type="InterPro" id="IPR034260">
    <property type="entry name" value="Yme2_RRM"/>
</dbReference>
<evidence type="ECO:0000256" key="9">
    <source>
        <dbReference type="ARBA" id="ARBA00022946"/>
    </source>
</evidence>
<evidence type="ECO:0000313" key="21">
    <source>
        <dbReference type="Proteomes" id="UP000283841"/>
    </source>
</evidence>